<protein>
    <submittedName>
        <fullName evidence="2">Uncharacterized protein</fullName>
    </submittedName>
</protein>
<feature type="compositionally biased region" description="Low complexity" evidence="1">
    <location>
        <begin position="197"/>
        <end position="212"/>
    </location>
</feature>
<feature type="compositionally biased region" description="Polar residues" evidence="1">
    <location>
        <begin position="285"/>
        <end position="296"/>
    </location>
</feature>
<evidence type="ECO:0000256" key="1">
    <source>
        <dbReference type="SAM" id="MobiDB-lite"/>
    </source>
</evidence>
<feature type="region of interest" description="Disordered" evidence="1">
    <location>
        <begin position="274"/>
        <end position="296"/>
    </location>
</feature>
<feature type="region of interest" description="Disordered" evidence="1">
    <location>
        <begin position="189"/>
        <end position="212"/>
    </location>
</feature>
<dbReference type="AlphaFoldDB" id="G0MW32"/>
<evidence type="ECO:0000313" key="3">
    <source>
        <dbReference type="Proteomes" id="UP000008068"/>
    </source>
</evidence>
<dbReference type="EMBL" id="GL379815">
    <property type="protein sequence ID" value="EGT45245.1"/>
    <property type="molecule type" value="Genomic_DNA"/>
</dbReference>
<dbReference type="HOGENOM" id="CLU_940830_0_0_1"/>
<organism evidence="3">
    <name type="scientific">Caenorhabditis brenneri</name>
    <name type="common">Nematode worm</name>
    <dbReference type="NCBI Taxonomy" id="135651"/>
    <lineage>
        <taxon>Eukaryota</taxon>
        <taxon>Metazoa</taxon>
        <taxon>Ecdysozoa</taxon>
        <taxon>Nematoda</taxon>
        <taxon>Chromadorea</taxon>
        <taxon>Rhabditida</taxon>
        <taxon>Rhabditina</taxon>
        <taxon>Rhabditomorpha</taxon>
        <taxon>Rhabditoidea</taxon>
        <taxon>Rhabditidae</taxon>
        <taxon>Peloderinae</taxon>
        <taxon>Caenorhabditis</taxon>
    </lineage>
</organism>
<dbReference type="InParanoid" id="G0MW32"/>
<reference evidence="3" key="1">
    <citation type="submission" date="2011-07" db="EMBL/GenBank/DDBJ databases">
        <authorList>
            <consortium name="Caenorhabditis brenneri Sequencing and Analysis Consortium"/>
            <person name="Wilson R.K."/>
        </authorList>
    </citation>
    <scope>NUCLEOTIDE SEQUENCE [LARGE SCALE GENOMIC DNA]</scope>
    <source>
        <strain evidence="3">PB2801</strain>
    </source>
</reference>
<accession>G0MW32</accession>
<name>G0MW32_CAEBE</name>
<evidence type="ECO:0000313" key="2">
    <source>
        <dbReference type="EMBL" id="EGT45245.1"/>
    </source>
</evidence>
<proteinExistence type="predicted"/>
<dbReference type="Proteomes" id="UP000008068">
    <property type="component" value="Unassembled WGS sequence"/>
</dbReference>
<gene>
    <name evidence="2" type="ORF">CAEBREN_16261</name>
</gene>
<keyword evidence="3" id="KW-1185">Reference proteome</keyword>
<sequence length="296" mass="32928">MNPRHFGYMVYLLAVSNVEFETSRHLDLEQGIKLLGLLGRNGTAAHRELESQLQAYEENGKPPLRREDVYRKAVEFFRALEDGGGDEAIQIFNQDMTPAVSMAAHGLWLLRCNQSSGRIELFNFLICLVHAFPMNFQIDCKSQDPVAQAQALIAEALVAYNQSQMTKNQPHSAVDVLAKVQSQLAQANQAHGHAQIPSVPAQTSSAPAQAPSDQALRIIQAQTPSAQEKPIIQAPDAIETIIDLLVMERNGCPIRAVLTQKKEEDHGAEVMEIDEDESAAEKQRNQWTLQLQERSR</sequence>